<dbReference type="Pfam" id="PF11127">
    <property type="entry name" value="YgaP-like_TM"/>
    <property type="match status" value="1"/>
</dbReference>
<comment type="caution">
    <text evidence="3">The sequence shown here is derived from an EMBL/GenBank/DDBJ whole genome shotgun (WGS) entry which is preliminary data.</text>
</comment>
<proteinExistence type="predicted"/>
<evidence type="ECO:0000313" key="4">
    <source>
        <dbReference type="Proteomes" id="UP000622890"/>
    </source>
</evidence>
<dbReference type="RefSeq" id="WP_200591798.1">
    <property type="nucleotide sequence ID" value="NZ_JAEPBG010000003.1"/>
</dbReference>
<dbReference type="EMBL" id="JAEPBG010000003">
    <property type="protein sequence ID" value="MBK4735039.1"/>
    <property type="molecule type" value="Genomic_DNA"/>
</dbReference>
<sequence>MQANVGNTDRALRIVAGLIILSLYFVLGDGLRWAALIGLVPLVTGLAGWCPLYTLLGIRTCSRRTQA</sequence>
<keyword evidence="4" id="KW-1185">Reference proteome</keyword>
<evidence type="ECO:0000259" key="2">
    <source>
        <dbReference type="Pfam" id="PF11127"/>
    </source>
</evidence>
<dbReference type="AlphaFoldDB" id="A0A934W7T4"/>
<protein>
    <submittedName>
        <fullName evidence="3">DUF2892 domain-containing protein</fullName>
    </submittedName>
</protein>
<evidence type="ECO:0000313" key="3">
    <source>
        <dbReference type="EMBL" id="MBK4735039.1"/>
    </source>
</evidence>
<keyword evidence="1" id="KW-1133">Transmembrane helix</keyword>
<keyword evidence="1" id="KW-0812">Transmembrane</keyword>
<dbReference type="Proteomes" id="UP000622890">
    <property type="component" value="Unassembled WGS sequence"/>
</dbReference>
<reference evidence="3" key="1">
    <citation type="submission" date="2021-01" db="EMBL/GenBank/DDBJ databases">
        <title>Genome sequence of strain Noviherbaspirillum sp. DKR-6.</title>
        <authorList>
            <person name="Chaudhary D.K."/>
        </authorList>
    </citation>
    <scope>NUCLEOTIDE SEQUENCE</scope>
    <source>
        <strain evidence="3">DKR-6</strain>
    </source>
</reference>
<name>A0A934W7T4_9BURK</name>
<feature type="transmembrane region" description="Helical" evidence="1">
    <location>
        <begin position="12"/>
        <end position="27"/>
    </location>
</feature>
<dbReference type="InterPro" id="IPR021309">
    <property type="entry name" value="YgaP-like_TM"/>
</dbReference>
<evidence type="ECO:0000256" key="1">
    <source>
        <dbReference type="SAM" id="Phobius"/>
    </source>
</evidence>
<accession>A0A934W7T4</accession>
<feature type="transmembrane region" description="Helical" evidence="1">
    <location>
        <begin position="33"/>
        <end position="56"/>
    </location>
</feature>
<organism evidence="3 4">
    <name type="scientific">Noviherbaspirillum pedocola</name>
    <dbReference type="NCBI Taxonomy" id="2801341"/>
    <lineage>
        <taxon>Bacteria</taxon>
        <taxon>Pseudomonadati</taxon>
        <taxon>Pseudomonadota</taxon>
        <taxon>Betaproteobacteria</taxon>
        <taxon>Burkholderiales</taxon>
        <taxon>Oxalobacteraceae</taxon>
        <taxon>Noviherbaspirillum</taxon>
    </lineage>
</organism>
<feature type="domain" description="Inner membrane protein YgaP-like transmembrane" evidence="2">
    <location>
        <begin position="1"/>
        <end position="63"/>
    </location>
</feature>
<keyword evidence="1" id="KW-0472">Membrane</keyword>
<gene>
    <name evidence="3" type="ORF">JJB74_10505</name>
</gene>